<evidence type="ECO:0000256" key="2">
    <source>
        <dbReference type="ARBA" id="ARBA00009560"/>
    </source>
</evidence>
<keyword evidence="11" id="KW-1185">Reference proteome</keyword>
<dbReference type="GO" id="GO:0008622">
    <property type="term" value="C:epsilon DNA polymerase complex"/>
    <property type="evidence" value="ECO:0007669"/>
    <property type="project" value="InterPro"/>
</dbReference>
<comment type="similarity">
    <text evidence="2">Belongs to the DNA polymerase epsilon subunit B family.</text>
</comment>
<keyword evidence="4" id="KW-0235">DNA replication</keyword>
<dbReference type="Proteomes" id="UP000761534">
    <property type="component" value="Unassembled WGS sequence"/>
</dbReference>
<dbReference type="GO" id="GO:0003677">
    <property type="term" value="F:DNA binding"/>
    <property type="evidence" value="ECO:0007669"/>
    <property type="project" value="UniProtKB-KW"/>
</dbReference>
<accession>A0A642VDX3</accession>
<evidence type="ECO:0000256" key="8">
    <source>
        <dbReference type="SAM" id="MobiDB-lite"/>
    </source>
</evidence>
<evidence type="ECO:0000313" key="11">
    <source>
        <dbReference type="Proteomes" id="UP000761534"/>
    </source>
</evidence>
<evidence type="ECO:0000259" key="9">
    <source>
        <dbReference type="Pfam" id="PF04042"/>
    </source>
</evidence>
<comment type="caution">
    <text evidence="10">The sequence shown here is derived from an EMBL/GenBank/DDBJ whole genome shotgun (WGS) entry which is preliminary data.</text>
</comment>
<dbReference type="GO" id="GO:0042276">
    <property type="term" value="P:error-prone translesion synthesis"/>
    <property type="evidence" value="ECO:0007669"/>
    <property type="project" value="TreeGrafter"/>
</dbReference>
<keyword evidence="6" id="KW-0539">Nucleus</keyword>
<evidence type="ECO:0000256" key="6">
    <source>
        <dbReference type="ARBA" id="ARBA00023242"/>
    </source>
</evidence>
<evidence type="ECO:0000256" key="1">
    <source>
        <dbReference type="ARBA" id="ARBA00004123"/>
    </source>
</evidence>
<evidence type="ECO:0000256" key="4">
    <source>
        <dbReference type="ARBA" id="ARBA00022705"/>
    </source>
</evidence>
<feature type="region of interest" description="Disordered" evidence="8">
    <location>
        <begin position="504"/>
        <end position="550"/>
    </location>
</feature>
<feature type="region of interest" description="Disordered" evidence="8">
    <location>
        <begin position="97"/>
        <end position="120"/>
    </location>
</feature>
<dbReference type="OrthoDB" id="10254730at2759"/>
<dbReference type="VEuPathDB" id="FungiDB:TRICI_000270"/>
<dbReference type="AlphaFoldDB" id="A0A642VDX3"/>
<dbReference type="PANTHER" id="PTHR12708">
    <property type="entry name" value="DNA POLYMERASE EPSILON SUBUNIT B"/>
    <property type="match status" value="1"/>
</dbReference>
<dbReference type="InterPro" id="IPR007185">
    <property type="entry name" value="DNA_pol_a/d/e_bsu"/>
</dbReference>
<evidence type="ECO:0000256" key="3">
    <source>
        <dbReference type="ARBA" id="ARBA00016011"/>
    </source>
</evidence>
<proteinExistence type="inferred from homology"/>
<dbReference type="EMBL" id="SWFS01000026">
    <property type="protein sequence ID" value="KAA8917577.1"/>
    <property type="molecule type" value="Genomic_DNA"/>
</dbReference>
<dbReference type="GO" id="GO:0006261">
    <property type="term" value="P:DNA-templated DNA replication"/>
    <property type="evidence" value="ECO:0007669"/>
    <property type="project" value="InterPro"/>
</dbReference>
<feature type="compositionally biased region" description="Acidic residues" evidence="8">
    <location>
        <begin position="513"/>
        <end position="522"/>
    </location>
</feature>
<evidence type="ECO:0000313" key="10">
    <source>
        <dbReference type="EMBL" id="KAA8917577.1"/>
    </source>
</evidence>
<dbReference type="Pfam" id="PF04042">
    <property type="entry name" value="DNA_pol_E_B"/>
    <property type="match status" value="1"/>
</dbReference>
<name>A0A642VDX3_9ASCO</name>
<sequence length="674" mass="75580">MTGPVGLSIELTTSQVRPVAYRILSKKHGLNLKSTGLQVLAKVLGHRFGVEWRGASAEKFLDEVARQWKEQDRGLFIDGEPLSSVIKDILNMESKDTESVETGVSNETTDVTKEPSTTNGSSKKFHWKDYFSVVNAMDQPMYKYNPSKKYFESVSHNKTGGPSLIGTAKDRADIFCTRYHLVKDRVQRDEAFHTPSFSGNTKGKTWHTITPIKNMLGMDGKGFLLLGMLGRGPDGRWCLQDVSGRVVLDVDSDANPSDQAYYTMGSIVLCSGVYQKEVFIVETLGPPTAERRETTKEALGNIDFLGIHSALNSTAPGSKTGGRVERIDKTVETQLRAHERQLTNHKIVVVGCDLFLDQVRIIDALRKLFDRLQLEMQQEGDDNSFPVAIVLPGSFVSSPIQPNGGSSQYKEYFDDFAQLLGEFPELMEKSTLVFVPGDNDPWAAIFSSGAAPCWPQTPIPSVFTSRLKRVCPNAVWASNPSRLTYLSQELAFVRDDYGGRFRRNSILTTSDEDKQDEDEEMPDEPRTASAESTQVDIRDNDNYNDDEDDDILSNRRALDNLVLENQKPISQLEKPYVSPDLAESRKVVRTLLDQGHLSPFPLDIRPVAWQYDHALLLTPLPSMLVLADPTTPKFRVTYQGCHVINPGKFLEKNKVNWVEYYPSSTKSEPKFLYI</sequence>
<reference evidence="10" key="1">
    <citation type="journal article" date="2019" name="G3 (Bethesda)">
        <title>Genome Assemblies of Two Rare Opportunistic Yeast Pathogens: Diutina rugosa (syn. Candida rugosa) and Trichomonascus ciferrii (syn. Candida ciferrii).</title>
        <authorList>
            <person name="Mixao V."/>
            <person name="Saus E."/>
            <person name="Hansen A.P."/>
            <person name="Lass-Florl C."/>
            <person name="Gabaldon T."/>
        </authorList>
    </citation>
    <scope>NUCLEOTIDE SEQUENCE</scope>
    <source>
        <strain evidence="10">CBS 4856</strain>
    </source>
</reference>
<feature type="compositionally biased region" description="Polar residues" evidence="8">
    <location>
        <begin position="100"/>
        <end position="120"/>
    </location>
</feature>
<dbReference type="InterPro" id="IPR016266">
    <property type="entry name" value="POLE2"/>
</dbReference>
<comment type="subcellular location">
    <subcellularLocation>
        <location evidence="1">Nucleus</location>
    </subcellularLocation>
</comment>
<dbReference type="PANTHER" id="PTHR12708:SF0">
    <property type="entry name" value="DNA POLYMERASE EPSILON SUBUNIT 2"/>
    <property type="match status" value="1"/>
</dbReference>
<evidence type="ECO:0000256" key="7">
    <source>
        <dbReference type="ARBA" id="ARBA00032930"/>
    </source>
</evidence>
<evidence type="ECO:0000256" key="5">
    <source>
        <dbReference type="ARBA" id="ARBA00023125"/>
    </source>
</evidence>
<gene>
    <name evidence="10" type="ORF">TRICI_000270</name>
</gene>
<organism evidence="10 11">
    <name type="scientific">Trichomonascus ciferrii</name>
    <dbReference type="NCBI Taxonomy" id="44093"/>
    <lineage>
        <taxon>Eukaryota</taxon>
        <taxon>Fungi</taxon>
        <taxon>Dikarya</taxon>
        <taxon>Ascomycota</taxon>
        <taxon>Saccharomycotina</taxon>
        <taxon>Dipodascomycetes</taxon>
        <taxon>Dipodascales</taxon>
        <taxon>Trichomonascaceae</taxon>
        <taxon>Trichomonascus</taxon>
        <taxon>Trichomonascus ciferrii complex</taxon>
    </lineage>
</organism>
<keyword evidence="5" id="KW-0238">DNA-binding</keyword>
<protein>
    <recommendedName>
        <fullName evidence="3">DNA polymerase epsilon subunit B</fullName>
    </recommendedName>
    <alternativeName>
        <fullName evidence="7">DNA polymerase II subunit 2</fullName>
    </alternativeName>
</protein>
<feature type="domain" description="DNA polymerase alpha/delta/epsilon subunit B" evidence="9">
    <location>
        <begin position="348"/>
        <end position="635"/>
    </location>
</feature>